<comment type="similarity">
    <text evidence="2">Belongs to the threonine aldolase family.</text>
</comment>
<accession>A0A382LYP3</accession>
<dbReference type="Pfam" id="PF01212">
    <property type="entry name" value="Beta_elim_lyase"/>
    <property type="match status" value="1"/>
</dbReference>
<protein>
    <recommendedName>
        <fullName evidence="4">Aromatic amino acid beta-eliminating lyase/threonine aldolase domain-containing protein</fullName>
    </recommendedName>
</protein>
<keyword evidence="3" id="KW-0663">Pyridoxal phosphate</keyword>
<evidence type="ECO:0000259" key="4">
    <source>
        <dbReference type="Pfam" id="PF01212"/>
    </source>
</evidence>
<evidence type="ECO:0000313" key="5">
    <source>
        <dbReference type="EMBL" id="SVC40487.1"/>
    </source>
</evidence>
<name>A0A382LYP3_9ZZZZ</name>
<dbReference type="GO" id="GO:0006545">
    <property type="term" value="P:glycine biosynthetic process"/>
    <property type="evidence" value="ECO:0007669"/>
    <property type="project" value="TreeGrafter"/>
</dbReference>
<comment type="cofactor">
    <cofactor evidence="1">
        <name>pyridoxal 5'-phosphate</name>
        <dbReference type="ChEBI" id="CHEBI:597326"/>
    </cofactor>
</comment>
<dbReference type="GO" id="GO:0005829">
    <property type="term" value="C:cytosol"/>
    <property type="evidence" value="ECO:0007669"/>
    <property type="project" value="TreeGrafter"/>
</dbReference>
<dbReference type="AlphaFoldDB" id="A0A382LYP3"/>
<dbReference type="EMBL" id="UINC01089414">
    <property type="protein sequence ID" value="SVC40487.1"/>
    <property type="molecule type" value="Genomic_DNA"/>
</dbReference>
<dbReference type="PANTHER" id="PTHR48097">
    <property type="entry name" value="L-THREONINE ALDOLASE-RELATED"/>
    <property type="match status" value="1"/>
</dbReference>
<dbReference type="SUPFAM" id="SSF53383">
    <property type="entry name" value="PLP-dependent transferases"/>
    <property type="match status" value="1"/>
</dbReference>
<dbReference type="PANTHER" id="PTHR48097:SF9">
    <property type="entry name" value="L-THREONINE ALDOLASE"/>
    <property type="match status" value="1"/>
</dbReference>
<feature type="domain" description="Aromatic amino acid beta-eliminating lyase/threonine aldolase" evidence="4">
    <location>
        <begin position="3"/>
        <end position="78"/>
    </location>
</feature>
<organism evidence="5">
    <name type="scientific">marine metagenome</name>
    <dbReference type="NCBI Taxonomy" id="408172"/>
    <lineage>
        <taxon>unclassified sequences</taxon>
        <taxon>metagenomes</taxon>
        <taxon>ecological metagenomes</taxon>
    </lineage>
</organism>
<evidence type="ECO:0000256" key="3">
    <source>
        <dbReference type="ARBA" id="ARBA00022898"/>
    </source>
</evidence>
<proteinExistence type="inferred from homology"/>
<dbReference type="Gene3D" id="3.40.640.10">
    <property type="entry name" value="Type I PLP-dependent aspartate aminotransferase-like (Major domain)"/>
    <property type="match status" value="1"/>
</dbReference>
<dbReference type="InterPro" id="IPR015424">
    <property type="entry name" value="PyrdxlP-dep_Trfase"/>
</dbReference>
<dbReference type="InterPro" id="IPR001597">
    <property type="entry name" value="ArAA_b-elim_lyase/Thr_aldolase"/>
</dbReference>
<sequence length="79" mass="8570">MIDLRSDTVTIPTAEMREAMGQATVGDDVYGEDPTVNALEERVAEILGKEAAMYMPSGTMTNQVAVRTHTEPGDEILID</sequence>
<feature type="non-terminal residue" evidence="5">
    <location>
        <position position="79"/>
    </location>
</feature>
<dbReference type="GO" id="GO:0006567">
    <property type="term" value="P:L-threonine catabolic process"/>
    <property type="evidence" value="ECO:0007669"/>
    <property type="project" value="TreeGrafter"/>
</dbReference>
<gene>
    <name evidence="5" type="ORF">METZ01_LOCUS293341</name>
</gene>
<dbReference type="InterPro" id="IPR015421">
    <property type="entry name" value="PyrdxlP-dep_Trfase_major"/>
</dbReference>
<evidence type="ECO:0000256" key="1">
    <source>
        <dbReference type="ARBA" id="ARBA00001933"/>
    </source>
</evidence>
<dbReference type="GO" id="GO:0008732">
    <property type="term" value="F:L-allo-threonine aldolase activity"/>
    <property type="evidence" value="ECO:0007669"/>
    <property type="project" value="TreeGrafter"/>
</dbReference>
<evidence type="ECO:0000256" key="2">
    <source>
        <dbReference type="ARBA" id="ARBA00006966"/>
    </source>
</evidence>
<reference evidence="5" key="1">
    <citation type="submission" date="2018-05" db="EMBL/GenBank/DDBJ databases">
        <authorList>
            <person name="Lanie J.A."/>
            <person name="Ng W.-L."/>
            <person name="Kazmierczak K.M."/>
            <person name="Andrzejewski T.M."/>
            <person name="Davidsen T.M."/>
            <person name="Wayne K.J."/>
            <person name="Tettelin H."/>
            <person name="Glass J.I."/>
            <person name="Rusch D."/>
            <person name="Podicherti R."/>
            <person name="Tsui H.-C.T."/>
            <person name="Winkler M.E."/>
        </authorList>
    </citation>
    <scope>NUCLEOTIDE SEQUENCE</scope>
</reference>